<evidence type="ECO:0000313" key="1">
    <source>
        <dbReference type="EMBL" id="RKP31547.1"/>
    </source>
</evidence>
<dbReference type="Gene3D" id="3.40.50.300">
    <property type="entry name" value="P-loop containing nucleotide triphosphate hydrolases"/>
    <property type="match status" value="1"/>
</dbReference>
<sequence length="289" mass="32551">MNTPVGQAQTTVDCVNCDVDRAIDAWKGPHALVLGVSGPQGAGKSYLTEHLINYLHQTRPQLKCIGLLLDDFYLTHAEQLAVSENARRSGNALLMGRGLPGTHDVELALRTVLQLRGGSGPVSVPVYDKSAFSGEGDRLKTWKSVCSPVDVVVFEGWMNGFRPIDETLFPALYFSAGPSIFVHKMHHLLAINTDLAAYEQLWAMFDRFLFLHTDDYRNIYRWRQQQEAALIAQSRAGMTPEQVTCFVDRYMVMYALYYERLCRKGAAPKGCNFCIDIDDERRVVGHHYF</sequence>
<keyword evidence="2" id="KW-1185">Reference proteome</keyword>
<evidence type="ECO:0000313" key="2">
    <source>
        <dbReference type="Proteomes" id="UP000268321"/>
    </source>
</evidence>
<name>A0A4P9ZEV7_9ASCO</name>
<dbReference type="GO" id="GO:0016787">
    <property type="term" value="F:hydrolase activity"/>
    <property type="evidence" value="ECO:0007669"/>
    <property type="project" value="UniProtKB-KW"/>
</dbReference>
<organism evidence="1 2">
    <name type="scientific">Metschnikowia bicuspidata</name>
    <dbReference type="NCBI Taxonomy" id="27322"/>
    <lineage>
        <taxon>Eukaryota</taxon>
        <taxon>Fungi</taxon>
        <taxon>Dikarya</taxon>
        <taxon>Ascomycota</taxon>
        <taxon>Saccharomycotina</taxon>
        <taxon>Pichiomycetes</taxon>
        <taxon>Metschnikowiaceae</taxon>
        <taxon>Metschnikowia</taxon>
    </lineage>
</organism>
<reference evidence="2" key="1">
    <citation type="journal article" date="2018" name="Nat. Microbiol.">
        <title>Leveraging single-cell genomics to expand the fungal tree of life.</title>
        <authorList>
            <person name="Ahrendt S.R."/>
            <person name="Quandt C.A."/>
            <person name="Ciobanu D."/>
            <person name="Clum A."/>
            <person name="Salamov A."/>
            <person name="Andreopoulos B."/>
            <person name="Cheng J.F."/>
            <person name="Woyke T."/>
            <person name="Pelin A."/>
            <person name="Henrissat B."/>
            <person name="Reynolds N.K."/>
            <person name="Benny G.L."/>
            <person name="Smith M.E."/>
            <person name="James T.Y."/>
            <person name="Grigoriev I.V."/>
        </authorList>
    </citation>
    <scope>NUCLEOTIDE SEQUENCE [LARGE SCALE GENOMIC DNA]</scope>
    <source>
        <strain evidence="2">Baker2002</strain>
    </source>
</reference>
<dbReference type="AlphaFoldDB" id="A0A4P9ZEV7"/>
<keyword evidence="1" id="KW-0378">Hydrolase</keyword>
<dbReference type="OrthoDB" id="347435at2759"/>
<protein>
    <submittedName>
        <fullName evidence="1">P-loop containing nucleoside triphosphate hydrolase protein</fullName>
    </submittedName>
</protein>
<gene>
    <name evidence="1" type="ORF">METBISCDRAFT_13879</name>
</gene>
<dbReference type="InterPro" id="IPR027417">
    <property type="entry name" value="P-loop_NTPase"/>
</dbReference>
<dbReference type="SUPFAM" id="SSF52540">
    <property type="entry name" value="P-loop containing nucleoside triphosphate hydrolases"/>
    <property type="match status" value="1"/>
</dbReference>
<dbReference type="Proteomes" id="UP000268321">
    <property type="component" value="Unassembled WGS sequence"/>
</dbReference>
<dbReference type="PANTHER" id="PTHR10285">
    <property type="entry name" value="URIDINE KINASE"/>
    <property type="match status" value="1"/>
</dbReference>
<dbReference type="EMBL" id="ML004440">
    <property type="protein sequence ID" value="RKP31547.1"/>
    <property type="molecule type" value="Genomic_DNA"/>
</dbReference>
<accession>A0A4P9ZEV7</accession>
<proteinExistence type="predicted"/>